<name>A0ABD2X8U9_9HYME</name>
<gene>
    <name evidence="2" type="ORF">TKK_005357</name>
</gene>
<keyword evidence="1" id="KW-0040">ANK repeat</keyword>
<sequence>MASDDFNQFLIAFSHFDCFHENIDSQMNQKILKQLKVYRENHDWENKEMHDSIYETFCKYFIYYTINRNVGLPDLQEIFHREEIDCLLTKATEYNYTTFVRFVIRTGYKDEPELDKDGKPLPSRTTPVNVSLRFKTQSRDILIRDLFRIYNRFDVNYTDESGVSHFHVACMAGCLYIVKKLFKLVRDPNFPVQETGDSPLHLALRYYQKKVAEWLLRKGANPTLVNSMGLTPLHVICGRIDDVDLAERLFKFANDKHQPININAQDKFGDTSLHMALRRGRDKVAEWLLRKGADPNVANVQGLTPLHVICKRNKDDGLLEKFFKTNNEKHKVLQVDALDKLGRTPLQWAVTRFLPRAVESLMNNGADISCFVFPTESHFDEGLTKEETKGWYSLKLTVASGSLAVVECLENGGYELTRSDALTIMKLFAKYGLFNELSYVFQDLPNDEFYSSTAKRTMVIPSLSLYDLTRLRPKDASKLLTYQDYLDLSRTRLLRKFCQYHEDFQLHLCEKLSRGFFRVWALECFMELTQCRMPIECCEIIIDESFPNKNSYDICLAATGQSL</sequence>
<evidence type="ECO:0000256" key="1">
    <source>
        <dbReference type="PROSITE-ProRule" id="PRU00023"/>
    </source>
</evidence>
<dbReference type="PROSITE" id="PS50088">
    <property type="entry name" value="ANK_REPEAT"/>
    <property type="match status" value="3"/>
</dbReference>
<organism evidence="2 3">
    <name type="scientific">Trichogramma kaykai</name>
    <dbReference type="NCBI Taxonomy" id="54128"/>
    <lineage>
        <taxon>Eukaryota</taxon>
        <taxon>Metazoa</taxon>
        <taxon>Ecdysozoa</taxon>
        <taxon>Arthropoda</taxon>
        <taxon>Hexapoda</taxon>
        <taxon>Insecta</taxon>
        <taxon>Pterygota</taxon>
        <taxon>Neoptera</taxon>
        <taxon>Endopterygota</taxon>
        <taxon>Hymenoptera</taxon>
        <taxon>Apocrita</taxon>
        <taxon>Proctotrupomorpha</taxon>
        <taxon>Chalcidoidea</taxon>
        <taxon>Trichogrammatidae</taxon>
        <taxon>Trichogramma</taxon>
    </lineage>
</organism>
<dbReference type="InterPro" id="IPR002110">
    <property type="entry name" value="Ankyrin_rpt"/>
</dbReference>
<feature type="repeat" description="ANK" evidence="1">
    <location>
        <begin position="195"/>
        <end position="227"/>
    </location>
</feature>
<dbReference type="PANTHER" id="PTHR24118">
    <property type="entry name" value="POTE ANKYRIN DOMAIN"/>
    <property type="match status" value="1"/>
</dbReference>
<evidence type="ECO:0000313" key="3">
    <source>
        <dbReference type="Proteomes" id="UP001627154"/>
    </source>
</evidence>
<dbReference type="AlphaFoldDB" id="A0ABD2X8U9"/>
<feature type="repeat" description="ANK" evidence="1">
    <location>
        <begin position="268"/>
        <end position="300"/>
    </location>
</feature>
<dbReference type="Pfam" id="PF12796">
    <property type="entry name" value="Ank_2"/>
    <property type="match status" value="1"/>
</dbReference>
<evidence type="ECO:0000313" key="2">
    <source>
        <dbReference type="EMBL" id="KAL3401536.1"/>
    </source>
</evidence>
<accession>A0ABD2X8U9</accession>
<dbReference type="SUPFAM" id="SSF48403">
    <property type="entry name" value="Ankyrin repeat"/>
    <property type="match status" value="1"/>
</dbReference>
<dbReference type="InterPro" id="IPR036770">
    <property type="entry name" value="Ankyrin_rpt-contain_sf"/>
</dbReference>
<dbReference type="PANTHER" id="PTHR24118:SF99">
    <property type="entry name" value="POTE ANKYRIN DOMAIN FAMILY MEMBER 3C-RELATED"/>
    <property type="match status" value="1"/>
</dbReference>
<reference evidence="2 3" key="1">
    <citation type="journal article" date="2024" name="bioRxiv">
        <title>A reference genome for Trichogramma kaykai: A tiny desert-dwelling parasitoid wasp with competing sex-ratio distorters.</title>
        <authorList>
            <person name="Culotta J."/>
            <person name="Lindsey A.R."/>
        </authorList>
    </citation>
    <scope>NUCLEOTIDE SEQUENCE [LARGE SCALE GENOMIC DNA]</scope>
    <source>
        <strain evidence="2 3">KSX58</strain>
    </source>
</reference>
<dbReference type="SMART" id="SM00248">
    <property type="entry name" value="ANK"/>
    <property type="match status" value="7"/>
</dbReference>
<dbReference type="EMBL" id="JBJJXI010000045">
    <property type="protein sequence ID" value="KAL3401536.1"/>
    <property type="molecule type" value="Genomic_DNA"/>
</dbReference>
<feature type="repeat" description="ANK" evidence="1">
    <location>
        <begin position="341"/>
        <end position="369"/>
    </location>
</feature>
<dbReference type="Proteomes" id="UP001627154">
    <property type="component" value="Unassembled WGS sequence"/>
</dbReference>
<dbReference type="PROSITE" id="PS50297">
    <property type="entry name" value="ANK_REP_REGION"/>
    <property type="match status" value="3"/>
</dbReference>
<comment type="caution">
    <text evidence="2">The sequence shown here is derived from an EMBL/GenBank/DDBJ whole genome shotgun (WGS) entry which is preliminary data.</text>
</comment>
<protein>
    <submittedName>
        <fullName evidence="2">Uncharacterized protein</fullName>
    </submittedName>
</protein>
<proteinExistence type="predicted"/>
<dbReference type="Gene3D" id="1.25.40.20">
    <property type="entry name" value="Ankyrin repeat-containing domain"/>
    <property type="match status" value="2"/>
</dbReference>
<keyword evidence="3" id="KW-1185">Reference proteome</keyword>
<dbReference type="Pfam" id="PF13857">
    <property type="entry name" value="Ank_5"/>
    <property type="match status" value="1"/>
</dbReference>